<dbReference type="CDD" id="cd00084">
    <property type="entry name" value="HMG-box_SF"/>
    <property type="match status" value="1"/>
</dbReference>
<keyword evidence="3" id="KW-1185">Reference proteome</keyword>
<proteinExistence type="predicted"/>
<sequence>MKSSGGAGDIDPQELRGYRRLNGYQLFVMVNKKKHESALTTNVGDDAVDPVDTQRDLHRKWQAIWFTLPEKTRKEWKTKARRLMKQTGQMHHSGSQSSHGGRRSGWSKDRFKAEIRKIENQLARSDSVSTTLSEYAAYFQLLSDSFATAARNLNTYDGFTFYGPWSLHCNRRNNRISTRPIELFTKIICPAINSFFIVDALPSFIANVLTDRYSTTSCALYHGNSLTIP</sequence>
<dbReference type="OrthoDB" id="6256902at2759"/>
<evidence type="ECO:0000256" key="1">
    <source>
        <dbReference type="SAM" id="MobiDB-lite"/>
    </source>
</evidence>
<dbReference type="Proteomes" id="UP000272942">
    <property type="component" value="Unassembled WGS sequence"/>
</dbReference>
<protein>
    <submittedName>
        <fullName evidence="4">Transposase</fullName>
    </submittedName>
</protein>
<name>A0A183B7J8_9TREM</name>
<reference evidence="2 3" key="2">
    <citation type="submission" date="2018-11" db="EMBL/GenBank/DDBJ databases">
        <authorList>
            <consortium name="Pathogen Informatics"/>
        </authorList>
    </citation>
    <scope>NUCLEOTIDE SEQUENCE [LARGE SCALE GENOMIC DNA]</scope>
    <source>
        <strain evidence="2 3">Egypt</strain>
    </source>
</reference>
<reference evidence="4" key="1">
    <citation type="submission" date="2016-06" db="UniProtKB">
        <authorList>
            <consortium name="WormBaseParasite"/>
        </authorList>
    </citation>
    <scope>IDENTIFICATION</scope>
</reference>
<organism evidence="4">
    <name type="scientific">Echinostoma caproni</name>
    <dbReference type="NCBI Taxonomy" id="27848"/>
    <lineage>
        <taxon>Eukaryota</taxon>
        <taxon>Metazoa</taxon>
        <taxon>Spiralia</taxon>
        <taxon>Lophotrochozoa</taxon>
        <taxon>Platyhelminthes</taxon>
        <taxon>Trematoda</taxon>
        <taxon>Digenea</taxon>
        <taxon>Plagiorchiida</taxon>
        <taxon>Echinostomata</taxon>
        <taxon>Echinostomatoidea</taxon>
        <taxon>Echinostomatidae</taxon>
        <taxon>Echinostoma</taxon>
    </lineage>
</organism>
<dbReference type="AlphaFoldDB" id="A0A183B7J8"/>
<dbReference type="EMBL" id="UZAN01059785">
    <property type="protein sequence ID" value="VDP92455.1"/>
    <property type="molecule type" value="Genomic_DNA"/>
</dbReference>
<feature type="region of interest" description="Disordered" evidence="1">
    <location>
        <begin position="85"/>
        <end position="106"/>
    </location>
</feature>
<dbReference type="WBParaSite" id="ECPE_0001522301-mRNA-1">
    <property type="protein sequence ID" value="ECPE_0001522301-mRNA-1"/>
    <property type="gene ID" value="ECPE_0001522301"/>
</dbReference>
<accession>A0A183B7J8</accession>
<evidence type="ECO:0000313" key="2">
    <source>
        <dbReference type="EMBL" id="VDP92455.1"/>
    </source>
</evidence>
<gene>
    <name evidence="2" type="ORF">ECPE_LOCUS15183</name>
</gene>
<evidence type="ECO:0000313" key="4">
    <source>
        <dbReference type="WBParaSite" id="ECPE_0001522301-mRNA-1"/>
    </source>
</evidence>
<feature type="compositionally biased region" description="Low complexity" evidence="1">
    <location>
        <begin position="88"/>
        <end position="99"/>
    </location>
</feature>
<evidence type="ECO:0000313" key="3">
    <source>
        <dbReference type="Proteomes" id="UP000272942"/>
    </source>
</evidence>